<dbReference type="PIRSF" id="PIRSF001174">
    <property type="entry name" value="Lon_proteas"/>
    <property type="match status" value="1"/>
</dbReference>
<dbReference type="NCBIfam" id="TIGR00763">
    <property type="entry name" value="lon"/>
    <property type="match status" value="1"/>
</dbReference>
<dbReference type="PRINTS" id="PR00830">
    <property type="entry name" value="ENDOLAPTASE"/>
</dbReference>
<dbReference type="InterPro" id="IPR020568">
    <property type="entry name" value="Ribosomal_Su5_D2-typ_SF"/>
</dbReference>
<dbReference type="eggNOG" id="COG0466">
    <property type="taxonomic scope" value="Bacteria"/>
</dbReference>
<evidence type="ECO:0000256" key="14">
    <source>
        <dbReference type="PROSITE-ProRule" id="PRU01122"/>
    </source>
</evidence>
<evidence type="ECO:0000256" key="5">
    <source>
        <dbReference type="ARBA" id="ARBA00022801"/>
    </source>
</evidence>
<dbReference type="Gene3D" id="3.30.230.10">
    <property type="match status" value="1"/>
</dbReference>
<dbReference type="OrthoDB" id="9803599at2"/>
<keyword evidence="2 10" id="KW-0963">Cytoplasm</keyword>
<dbReference type="SUPFAM" id="SSF88697">
    <property type="entry name" value="PUA domain-like"/>
    <property type="match status" value="1"/>
</dbReference>
<dbReference type="STRING" id="545694.TREPR_3771"/>
<dbReference type="HOGENOM" id="CLU_004109_4_3_12"/>
<keyword evidence="7 10" id="KW-0067">ATP-binding</keyword>
<dbReference type="InterPro" id="IPR027417">
    <property type="entry name" value="P-loop_NTPase"/>
</dbReference>
<keyword evidence="6 10" id="KW-0720">Serine protease</keyword>
<dbReference type="SUPFAM" id="SSF52540">
    <property type="entry name" value="P-loop containing nucleoside triphosphate hydrolases"/>
    <property type="match status" value="1"/>
</dbReference>
<dbReference type="PROSITE" id="PS51786">
    <property type="entry name" value="LON_PROTEOLYTIC"/>
    <property type="match status" value="1"/>
</dbReference>
<dbReference type="GO" id="GO:0006515">
    <property type="term" value="P:protein quality control for misfolded or incompletely synthesized proteins"/>
    <property type="evidence" value="ECO:0007669"/>
    <property type="project" value="UniProtKB-UniRule"/>
</dbReference>
<dbReference type="RefSeq" id="WP_015706563.1">
    <property type="nucleotide sequence ID" value="NC_015578.1"/>
</dbReference>
<dbReference type="InterPro" id="IPR046336">
    <property type="entry name" value="Lon_prtase_N_sf"/>
</dbReference>
<dbReference type="SUPFAM" id="SSF54211">
    <property type="entry name" value="Ribosomal protein S5 domain 2-like"/>
    <property type="match status" value="1"/>
</dbReference>
<dbReference type="InterPro" id="IPR008269">
    <property type="entry name" value="Lon_proteolytic"/>
</dbReference>
<evidence type="ECO:0000259" key="17">
    <source>
        <dbReference type="PROSITE" id="PS51786"/>
    </source>
</evidence>
<feature type="region of interest" description="Disordered" evidence="16">
    <location>
        <begin position="570"/>
        <end position="599"/>
    </location>
</feature>
<feature type="active site" evidence="10 12">
    <location>
        <position position="719"/>
    </location>
</feature>
<dbReference type="InterPro" id="IPR008268">
    <property type="entry name" value="Peptidase_S16_AS"/>
</dbReference>
<dbReference type="EMBL" id="CP001843">
    <property type="protein sequence ID" value="AEF86759.1"/>
    <property type="molecule type" value="Genomic_DNA"/>
</dbReference>
<dbReference type="GO" id="GO:0004176">
    <property type="term" value="F:ATP-dependent peptidase activity"/>
    <property type="evidence" value="ECO:0007669"/>
    <property type="project" value="UniProtKB-UniRule"/>
</dbReference>
<dbReference type="Gene3D" id="1.10.8.60">
    <property type="match status" value="1"/>
</dbReference>
<keyword evidence="8 10" id="KW-0346">Stress response</keyword>
<reference evidence="19 20" key="2">
    <citation type="journal article" date="2011" name="ISME J.">
        <title>RNA-seq reveals cooperative metabolic interactions between two termite-gut spirochete species in co-culture.</title>
        <authorList>
            <person name="Rosenthal A.Z."/>
            <person name="Matson E.G."/>
            <person name="Eldar A."/>
            <person name="Leadbetter J.R."/>
        </authorList>
    </citation>
    <scope>NUCLEOTIDE SEQUENCE [LARGE SCALE GENOMIC DNA]</scope>
    <source>
        <strain evidence="20">ATCC BAA-887 / DSM 12427 / ZAS-2</strain>
    </source>
</reference>
<evidence type="ECO:0000256" key="6">
    <source>
        <dbReference type="ARBA" id="ARBA00022825"/>
    </source>
</evidence>
<evidence type="ECO:0000256" key="12">
    <source>
        <dbReference type="PIRSR" id="PIRSR001174-1"/>
    </source>
</evidence>
<dbReference type="FunFam" id="3.40.50.300:FF:000021">
    <property type="entry name" value="Lon protease homolog"/>
    <property type="match status" value="1"/>
</dbReference>
<evidence type="ECO:0000256" key="9">
    <source>
        <dbReference type="ARBA" id="ARBA00050665"/>
    </source>
</evidence>
<dbReference type="Pfam" id="PF00004">
    <property type="entry name" value="AAA"/>
    <property type="match status" value="1"/>
</dbReference>
<dbReference type="InterPro" id="IPR054594">
    <property type="entry name" value="Lon_lid"/>
</dbReference>
<dbReference type="CDD" id="cd19500">
    <property type="entry name" value="RecA-like_Lon"/>
    <property type="match status" value="1"/>
</dbReference>
<sequence length="813" mass="91219">MPEQSVVPIDQILPNKLPLVALMGRPIFPGIFTPIMIGNPADVKVIDDAVTRDGLIGLVMLMNESDTPSINDLYKVGTAAKIVKKINLPDGGVNIFISTLKRFKVKKTLNPTAPIVAVVAYLEDEEDDTSEVKALTRALISEMKQISENNPLFSEEMRLNMINIDHPGKIADFIASILNIDKTEQQKILEILNVRKRMEQVLVFIKKEQELLRIQKKIQKEINEKIEKSQREYFLKEELKAIKGELGMTTDAKSSEYQRFKDKADEFKFEGEIKETVDQELEKFSLMDPNSSEFIVTRNYLDVIVNLPWKDPEPELLDLRKARDILEEDHYGLKDVKSRIVEYLAVRKLRKDTKGSIVCLVGPPGVGKTSVGRSIARSLNKQFFRFSVGGMRDEAEIKGHRRTYIGAMPGKIIQGLKIVKSKDPVFMIDEIDKMGQSYQGDPASALLEVLDPEQNFSFRDHYLDLPFDISRIFFIVTANTLDTIPPPLVDRMEIIQLPGYIDTEKLEIAKRYLVPKSLDKNGLKKSQVSYNRESLLHIANGYAREAGVRNFEKNLDKIHRKLAKQIVEKFEEQNSPTPENKKTEAAAGKKATAGKKTKQAPAPVEKFIIDKKLIEENLGKPIFPEEITKRADRPGMSVGLAWTSMGGDTLVIEATSVPGKEGLTLTGKMGDTMKESATIAMTVARKLGAERYGISNEWFEKNHIHLHIPEGATPKDGPSAGITMAIALLSLIRNKTIVDRLVMTGELSLTGQVLPIGGLKEKTIAARRNKAQHIIIPKQNLRDLDEIPDHVKKGITFHPVERFEEVLALALPG</sequence>
<keyword evidence="5 10" id="KW-0378">Hydrolase</keyword>
<dbReference type="InterPro" id="IPR027065">
    <property type="entry name" value="Lon_Prtase"/>
</dbReference>
<feature type="domain" description="Lon proteolytic" evidence="17">
    <location>
        <begin position="631"/>
        <end position="813"/>
    </location>
</feature>
<comment type="induction">
    <text evidence="10">By heat shock.</text>
</comment>
<dbReference type="PROSITE" id="PS01046">
    <property type="entry name" value="LON_SER"/>
    <property type="match status" value="1"/>
</dbReference>
<dbReference type="Gene3D" id="3.40.50.300">
    <property type="entry name" value="P-loop containing nucleotide triphosphate hydrolases"/>
    <property type="match status" value="1"/>
</dbReference>
<dbReference type="InterPro" id="IPR015947">
    <property type="entry name" value="PUA-like_sf"/>
</dbReference>
<name>F5YPS0_TREPZ</name>
<dbReference type="PANTHER" id="PTHR43718:SF2">
    <property type="entry name" value="LON PROTEASE HOMOLOG, MITOCHONDRIAL"/>
    <property type="match status" value="1"/>
</dbReference>
<evidence type="ECO:0000256" key="11">
    <source>
        <dbReference type="PIRNR" id="PIRNR001174"/>
    </source>
</evidence>
<comment type="catalytic activity">
    <reaction evidence="9 10 11 14">
        <text>Hydrolysis of proteins in presence of ATP.</text>
        <dbReference type="EC" id="3.4.21.53"/>
    </reaction>
</comment>
<accession>F5YPS0</accession>
<dbReference type="GO" id="GO:0004252">
    <property type="term" value="F:serine-type endopeptidase activity"/>
    <property type="evidence" value="ECO:0007669"/>
    <property type="project" value="UniProtKB-UniRule"/>
</dbReference>
<evidence type="ECO:0000313" key="19">
    <source>
        <dbReference type="EMBL" id="AEF86759.1"/>
    </source>
</evidence>
<comment type="function">
    <text evidence="10">ATP-dependent serine protease that mediates the selective degradation of mutant and abnormal proteins as well as certain short-lived regulatory proteins. Required for cellular homeostasis and for survival from DNA damage and developmental changes induced by stress. Degrades polypeptides processively to yield small peptide fragments that are 5 to 10 amino acids long. Binds to DNA in a double-stranded, site-specific manner.</text>
</comment>
<evidence type="ECO:0000256" key="15">
    <source>
        <dbReference type="RuleBase" id="RU000591"/>
    </source>
</evidence>
<feature type="binding site" evidence="10 13">
    <location>
        <begin position="362"/>
        <end position="369"/>
    </location>
    <ligand>
        <name>ATP</name>
        <dbReference type="ChEBI" id="CHEBI:30616"/>
    </ligand>
</feature>
<dbReference type="Proteomes" id="UP000009223">
    <property type="component" value="Chromosome"/>
</dbReference>
<dbReference type="Pfam" id="PF05362">
    <property type="entry name" value="Lon_C"/>
    <property type="match status" value="1"/>
</dbReference>
<dbReference type="KEGG" id="tpi:TREPR_3771"/>
<gene>
    <name evidence="19" type="primary">lon_1</name>
    <name evidence="10" type="synonym">lon</name>
    <name evidence="19" type="ordered locus">TREPR_3771</name>
</gene>
<keyword evidence="3 10" id="KW-0645">Protease</keyword>
<reference evidence="20" key="1">
    <citation type="submission" date="2009-12" db="EMBL/GenBank/DDBJ databases">
        <title>Complete sequence of Treponema primitia strain ZAS-2.</title>
        <authorList>
            <person name="Tetu S.G."/>
            <person name="Matson E."/>
            <person name="Ren Q."/>
            <person name="Seshadri R."/>
            <person name="Elbourne L."/>
            <person name="Hassan K.A."/>
            <person name="Durkin A."/>
            <person name="Radune D."/>
            <person name="Mohamoud Y."/>
            <person name="Shay R."/>
            <person name="Jin S."/>
            <person name="Zhang X."/>
            <person name="Lucey K."/>
            <person name="Ballor N.R."/>
            <person name="Ottesen E."/>
            <person name="Rosenthal R."/>
            <person name="Allen A."/>
            <person name="Leadbetter J.R."/>
            <person name="Paulsen I.T."/>
        </authorList>
    </citation>
    <scope>NUCLEOTIDE SEQUENCE [LARGE SCALE GENOMIC DNA]</scope>
    <source>
        <strain evidence="20">ATCC BAA-887 / DSM 12427 / ZAS-2</strain>
    </source>
</reference>
<evidence type="ECO:0000256" key="8">
    <source>
        <dbReference type="ARBA" id="ARBA00023016"/>
    </source>
</evidence>
<dbReference type="InterPro" id="IPR003111">
    <property type="entry name" value="Lon_prtase_N"/>
</dbReference>
<dbReference type="GO" id="GO:0005524">
    <property type="term" value="F:ATP binding"/>
    <property type="evidence" value="ECO:0007669"/>
    <property type="project" value="UniProtKB-UniRule"/>
</dbReference>
<dbReference type="PROSITE" id="PS51787">
    <property type="entry name" value="LON_N"/>
    <property type="match status" value="1"/>
</dbReference>
<dbReference type="GO" id="GO:0005737">
    <property type="term" value="C:cytoplasm"/>
    <property type="evidence" value="ECO:0007669"/>
    <property type="project" value="UniProtKB-SubCell"/>
</dbReference>
<dbReference type="GO" id="GO:0016887">
    <property type="term" value="F:ATP hydrolysis activity"/>
    <property type="evidence" value="ECO:0007669"/>
    <property type="project" value="UniProtKB-UniRule"/>
</dbReference>
<organism evidence="19 20">
    <name type="scientific">Treponema primitia (strain ATCC BAA-887 / DSM 12427 / ZAS-2)</name>
    <dbReference type="NCBI Taxonomy" id="545694"/>
    <lineage>
        <taxon>Bacteria</taxon>
        <taxon>Pseudomonadati</taxon>
        <taxon>Spirochaetota</taxon>
        <taxon>Spirochaetia</taxon>
        <taxon>Spirochaetales</taxon>
        <taxon>Treponemataceae</taxon>
        <taxon>Treponema</taxon>
    </lineage>
</organism>
<dbReference type="InterPro" id="IPR004815">
    <property type="entry name" value="Lon_bac/euk-typ"/>
</dbReference>
<dbReference type="HAMAP" id="MF_01973">
    <property type="entry name" value="lon_bact"/>
    <property type="match status" value="1"/>
</dbReference>
<dbReference type="InterPro" id="IPR014721">
    <property type="entry name" value="Ribsml_uS5_D2-typ_fold_subgr"/>
</dbReference>
<dbReference type="SMART" id="SM00464">
    <property type="entry name" value="LON"/>
    <property type="match status" value="1"/>
</dbReference>
<evidence type="ECO:0000256" key="13">
    <source>
        <dbReference type="PIRSR" id="PIRSR001174-2"/>
    </source>
</evidence>
<dbReference type="SMART" id="SM00382">
    <property type="entry name" value="AAA"/>
    <property type="match status" value="1"/>
</dbReference>
<dbReference type="InterPro" id="IPR003593">
    <property type="entry name" value="AAA+_ATPase"/>
</dbReference>
<evidence type="ECO:0000313" key="20">
    <source>
        <dbReference type="Proteomes" id="UP000009223"/>
    </source>
</evidence>
<dbReference type="InterPro" id="IPR027543">
    <property type="entry name" value="Lon_bac"/>
</dbReference>
<dbReference type="Gene3D" id="2.30.130.40">
    <property type="entry name" value="LON domain-like"/>
    <property type="match status" value="1"/>
</dbReference>
<feature type="active site" evidence="10 12">
    <location>
        <position position="762"/>
    </location>
</feature>
<dbReference type="GO" id="GO:0034605">
    <property type="term" value="P:cellular response to heat"/>
    <property type="evidence" value="ECO:0007669"/>
    <property type="project" value="UniProtKB-UniRule"/>
</dbReference>
<dbReference type="Gene3D" id="1.20.5.5270">
    <property type="match status" value="1"/>
</dbReference>
<evidence type="ECO:0000256" key="2">
    <source>
        <dbReference type="ARBA" id="ARBA00022490"/>
    </source>
</evidence>
<dbReference type="EC" id="3.4.21.53" evidence="10 11"/>
<dbReference type="PANTHER" id="PTHR43718">
    <property type="entry name" value="LON PROTEASE"/>
    <property type="match status" value="1"/>
</dbReference>
<evidence type="ECO:0000259" key="18">
    <source>
        <dbReference type="PROSITE" id="PS51787"/>
    </source>
</evidence>
<comment type="subunit">
    <text evidence="10 11">Homohexamer. Organized in a ring with a central cavity.</text>
</comment>
<dbReference type="GO" id="GO:0043565">
    <property type="term" value="F:sequence-specific DNA binding"/>
    <property type="evidence" value="ECO:0007669"/>
    <property type="project" value="UniProtKB-UniRule"/>
</dbReference>
<keyword evidence="20" id="KW-1185">Reference proteome</keyword>
<dbReference type="Pfam" id="PF22667">
    <property type="entry name" value="Lon_lid"/>
    <property type="match status" value="1"/>
</dbReference>
<dbReference type="InterPro" id="IPR003959">
    <property type="entry name" value="ATPase_AAA_core"/>
</dbReference>
<evidence type="ECO:0000256" key="10">
    <source>
        <dbReference type="HAMAP-Rule" id="MF_01973"/>
    </source>
</evidence>
<protein>
    <recommendedName>
        <fullName evidence="10 11">Lon protease</fullName>
        <ecNumber evidence="10 11">3.4.21.53</ecNumber>
    </recommendedName>
    <alternativeName>
        <fullName evidence="10">ATP-dependent protease La</fullName>
    </alternativeName>
</protein>
<dbReference type="Gene3D" id="1.20.58.1480">
    <property type="match status" value="1"/>
</dbReference>
<evidence type="ECO:0000256" key="7">
    <source>
        <dbReference type="ARBA" id="ARBA00022840"/>
    </source>
</evidence>
<keyword evidence="4 10" id="KW-0547">Nucleotide-binding</keyword>
<evidence type="ECO:0000256" key="4">
    <source>
        <dbReference type="ARBA" id="ARBA00022741"/>
    </source>
</evidence>
<dbReference type="AlphaFoldDB" id="F5YPS0"/>
<evidence type="ECO:0000256" key="16">
    <source>
        <dbReference type="SAM" id="MobiDB-lite"/>
    </source>
</evidence>
<dbReference type="Pfam" id="PF02190">
    <property type="entry name" value="LON_substr_bdg"/>
    <property type="match status" value="1"/>
</dbReference>
<feature type="domain" description="Lon N-terminal" evidence="18">
    <location>
        <begin position="17"/>
        <end position="209"/>
    </location>
</feature>
<evidence type="ECO:0000256" key="3">
    <source>
        <dbReference type="ARBA" id="ARBA00022670"/>
    </source>
</evidence>
<evidence type="ECO:0000256" key="1">
    <source>
        <dbReference type="ARBA" id="ARBA00004496"/>
    </source>
</evidence>
<proteinExistence type="evidence at transcript level"/>
<comment type="subcellular location">
    <subcellularLocation>
        <location evidence="1 10 11">Cytoplasm</location>
    </subcellularLocation>
</comment>
<comment type="similarity">
    <text evidence="10 11 14 15">Belongs to the peptidase S16 family.</text>
</comment>